<evidence type="ECO:0000256" key="6">
    <source>
        <dbReference type="ARBA" id="ARBA00022989"/>
    </source>
</evidence>
<evidence type="ECO:0000256" key="4">
    <source>
        <dbReference type="ARBA" id="ARBA00022679"/>
    </source>
</evidence>
<dbReference type="PANTHER" id="PTHR33908">
    <property type="entry name" value="MANNOSYLTRANSFERASE YKCB-RELATED"/>
    <property type="match status" value="1"/>
</dbReference>
<evidence type="ECO:0000256" key="7">
    <source>
        <dbReference type="ARBA" id="ARBA00023136"/>
    </source>
</evidence>
<keyword evidence="3" id="KW-0328">Glycosyltransferase</keyword>
<feature type="transmembrane region" description="Helical" evidence="8">
    <location>
        <begin position="228"/>
        <end position="245"/>
    </location>
</feature>
<dbReference type="Proteomes" id="UP000176501">
    <property type="component" value="Unassembled WGS sequence"/>
</dbReference>
<evidence type="ECO:0000313" key="11">
    <source>
        <dbReference type="Proteomes" id="UP000176501"/>
    </source>
</evidence>
<keyword evidence="4" id="KW-0808">Transferase</keyword>
<reference evidence="10 11" key="1">
    <citation type="journal article" date="2016" name="Nat. Commun.">
        <title>Thousands of microbial genomes shed light on interconnected biogeochemical processes in an aquifer system.</title>
        <authorList>
            <person name="Anantharaman K."/>
            <person name="Brown C.T."/>
            <person name="Hug L.A."/>
            <person name="Sharon I."/>
            <person name="Castelle C.J."/>
            <person name="Probst A.J."/>
            <person name="Thomas B.C."/>
            <person name="Singh A."/>
            <person name="Wilkins M.J."/>
            <person name="Karaoz U."/>
            <person name="Brodie E.L."/>
            <person name="Williams K.H."/>
            <person name="Hubbard S.S."/>
            <person name="Banfield J.F."/>
        </authorList>
    </citation>
    <scope>NUCLEOTIDE SEQUENCE [LARGE SCALE GENOMIC DNA]</scope>
</reference>
<proteinExistence type="predicted"/>
<dbReference type="InterPro" id="IPR038731">
    <property type="entry name" value="RgtA/B/C-like"/>
</dbReference>
<feature type="transmembrane region" description="Helical" evidence="8">
    <location>
        <begin position="132"/>
        <end position="149"/>
    </location>
</feature>
<evidence type="ECO:0000256" key="2">
    <source>
        <dbReference type="ARBA" id="ARBA00022475"/>
    </source>
</evidence>
<dbReference type="GO" id="GO:0009103">
    <property type="term" value="P:lipopolysaccharide biosynthetic process"/>
    <property type="evidence" value="ECO:0007669"/>
    <property type="project" value="UniProtKB-ARBA"/>
</dbReference>
<organism evidence="10 11">
    <name type="scientific">Candidatus Uhrbacteria bacterium RIFOXYB2_FULL_57_15</name>
    <dbReference type="NCBI Taxonomy" id="1802422"/>
    <lineage>
        <taxon>Bacteria</taxon>
        <taxon>Candidatus Uhriibacteriota</taxon>
    </lineage>
</organism>
<feature type="transmembrane region" description="Helical" evidence="8">
    <location>
        <begin position="344"/>
        <end position="363"/>
    </location>
</feature>
<dbReference type="PROSITE" id="PS51257">
    <property type="entry name" value="PROKAR_LIPOPROTEIN"/>
    <property type="match status" value="1"/>
</dbReference>
<gene>
    <name evidence="10" type="ORF">A2304_01660</name>
</gene>
<name>A0A1F7W6D6_9BACT</name>
<feature type="transmembrane region" description="Helical" evidence="8">
    <location>
        <begin position="103"/>
        <end position="123"/>
    </location>
</feature>
<dbReference type="GO" id="GO:0016763">
    <property type="term" value="F:pentosyltransferase activity"/>
    <property type="evidence" value="ECO:0007669"/>
    <property type="project" value="TreeGrafter"/>
</dbReference>
<feature type="transmembrane region" description="Helical" evidence="8">
    <location>
        <begin position="414"/>
        <end position="432"/>
    </location>
</feature>
<keyword evidence="6 8" id="KW-1133">Transmembrane helix</keyword>
<comment type="subcellular location">
    <subcellularLocation>
        <location evidence="1">Cell membrane</location>
        <topology evidence="1">Multi-pass membrane protein</topology>
    </subcellularLocation>
</comment>
<evidence type="ECO:0000313" key="10">
    <source>
        <dbReference type="EMBL" id="OGL98383.1"/>
    </source>
</evidence>
<evidence type="ECO:0000256" key="8">
    <source>
        <dbReference type="SAM" id="Phobius"/>
    </source>
</evidence>
<feature type="transmembrane region" description="Helical" evidence="8">
    <location>
        <begin position="383"/>
        <end position="402"/>
    </location>
</feature>
<feature type="transmembrane region" description="Helical" evidence="8">
    <location>
        <begin position="12"/>
        <end position="35"/>
    </location>
</feature>
<feature type="transmembrane region" description="Helical" evidence="8">
    <location>
        <begin position="204"/>
        <end position="221"/>
    </location>
</feature>
<comment type="caution">
    <text evidence="10">The sequence shown here is derived from an EMBL/GenBank/DDBJ whole genome shotgun (WGS) entry which is preliminary data.</text>
</comment>
<evidence type="ECO:0000256" key="1">
    <source>
        <dbReference type="ARBA" id="ARBA00004651"/>
    </source>
</evidence>
<dbReference type="EMBL" id="MGFE01000020">
    <property type="protein sequence ID" value="OGL98383.1"/>
    <property type="molecule type" value="Genomic_DNA"/>
</dbReference>
<keyword evidence="5 8" id="KW-0812">Transmembrane</keyword>
<dbReference type="AlphaFoldDB" id="A0A1F7W6D6"/>
<dbReference type="InterPro" id="IPR050297">
    <property type="entry name" value="LipidA_mod_glycosyltrf_83"/>
</dbReference>
<feature type="transmembrane region" description="Helical" evidence="8">
    <location>
        <begin position="181"/>
        <end position="198"/>
    </location>
</feature>
<dbReference type="PANTHER" id="PTHR33908:SF11">
    <property type="entry name" value="MEMBRANE PROTEIN"/>
    <property type="match status" value="1"/>
</dbReference>
<accession>A0A1F7W6D6</accession>
<evidence type="ECO:0000256" key="3">
    <source>
        <dbReference type="ARBA" id="ARBA00022676"/>
    </source>
</evidence>
<feature type="transmembrane region" description="Helical" evidence="8">
    <location>
        <begin position="155"/>
        <end position="172"/>
    </location>
</feature>
<feature type="domain" description="Glycosyltransferase RgtA/B/C/D-like" evidence="9">
    <location>
        <begin position="102"/>
        <end position="241"/>
    </location>
</feature>
<feature type="transmembrane region" description="Helical" evidence="8">
    <location>
        <begin position="313"/>
        <end position="332"/>
    </location>
</feature>
<protein>
    <recommendedName>
        <fullName evidence="9">Glycosyltransferase RgtA/B/C/D-like domain-containing protein</fullName>
    </recommendedName>
</protein>
<evidence type="ECO:0000259" key="9">
    <source>
        <dbReference type="Pfam" id="PF13231"/>
    </source>
</evidence>
<keyword evidence="7 8" id="KW-0472">Membrane</keyword>
<dbReference type="GO" id="GO:0005886">
    <property type="term" value="C:plasma membrane"/>
    <property type="evidence" value="ECO:0007669"/>
    <property type="project" value="UniProtKB-SubCell"/>
</dbReference>
<sequence>MKQHETKRDLLILAGFVLLAFFGCLVFLRVGGIYVSPDETANAFFARQFADTGSLSTFDSLNVDLKDALHPRSVISVMGRLLPGSFIGLPVLYGFFMTATGDWILPFLTPLIAAVAVFAWYGIIRRIFSREIGLLSAIFFAVHPAWWYYSARSLMHNVLFLSLLLFGAYFLVARPSRGRRFADADFALTGLCIGLALFVRTSEALWIALAVLAAAVVYARARIPWRKVAVVFAAFVVALVPLAVVNQATYGRPFATGYTVETSVGGLDADETGTEHELETAASGPSVLLSLFFPFGFSYRDLAKNVFFYGFELFWWMSLLVLIGVPLAFPNRSLAKELRRPRRAYLAFTLAACAYLALMYGSWTFFDNPDPTQVTIGNSHVRYWLPVYALLTPFAAFAVRWLSRRTFTETARRFAVVAIMIACVGLSIRTSFFSPQDGLAYAAETLETSRAIRSRVLRLTESNAVIVVDRGDKLFFPDRRVRYPLRDEATYALMPRIILRAPLYYYGITLPQIDVDYLNDVKLAGLGLQIEPIETFYIETLYRITRREN</sequence>
<evidence type="ECO:0000256" key="5">
    <source>
        <dbReference type="ARBA" id="ARBA00022692"/>
    </source>
</evidence>
<keyword evidence="2" id="KW-1003">Cell membrane</keyword>
<dbReference type="Pfam" id="PF13231">
    <property type="entry name" value="PMT_2"/>
    <property type="match status" value="1"/>
</dbReference>